<dbReference type="Gene3D" id="3.30.450.40">
    <property type="match status" value="1"/>
</dbReference>
<dbReference type="RefSeq" id="WP_264842935.1">
    <property type="nucleotide sequence ID" value="NZ_AP025628.1"/>
</dbReference>
<gene>
    <name evidence="1" type="ORF">caldi_34370</name>
</gene>
<sequence length="356" mass="36728">MSHVPNLTVDLHLGAWVDFQQALSRALGVDLALLDTLGGVVAGSRPDPLPCAALNPGGAVRHPACVAFYEAAARGRAPAVEGVAPEDPLRCPFGLLVALRPLQSGDRPVAFLAVGPALASADDEAPVQAATGAGPGAVAPVVPPADLSRRADVAAAAAQETLRALVERRLLGLGRLEWSALYHLSRLVTSVHDSEAVVALVLNSLMLLYQPRALWLALRAGDGLVVTHVRGTDAAELAGRAVPLSVPPLRDVWQARTPVVDRSGAAVVAMAGAPPPDDGGVAVLLPLASPTDQLGVIGLHLPAPPGDDSLRNMEIFASFAAVAMENARLVSLLRDQANTDPLTGLFNRAGFLGVLD</sequence>
<name>A0AA35CNF3_9FIRM</name>
<evidence type="ECO:0000313" key="1">
    <source>
        <dbReference type="EMBL" id="BDG62347.1"/>
    </source>
</evidence>
<dbReference type="InterPro" id="IPR029016">
    <property type="entry name" value="GAF-like_dom_sf"/>
</dbReference>
<dbReference type="KEGG" id="cmic:caldi_34370"/>
<protein>
    <recommendedName>
        <fullName evidence="3">GAF domain-containing protein</fullName>
    </recommendedName>
</protein>
<reference evidence="1" key="1">
    <citation type="submission" date="2022-03" db="EMBL/GenBank/DDBJ databases">
        <title>Complete genome sequence of Caldinitratiruptor microaerophilus.</title>
        <authorList>
            <person name="Mukaiyama R."/>
            <person name="Nishiyama T."/>
            <person name="Ueda K."/>
        </authorList>
    </citation>
    <scope>NUCLEOTIDE SEQUENCE</scope>
    <source>
        <strain evidence="1">JCM 16183</strain>
    </source>
</reference>
<evidence type="ECO:0000313" key="2">
    <source>
        <dbReference type="Proteomes" id="UP001163687"/>
    </source>
</evidence>
<dbReference type="EMBL" id="AP025628">
    <property type="protein sequence ID" value="BDG62347.1"/>
    <property type="molecule type" value="Genomic_DNA"/>
</dbReference>
<dbReference type="Proteomes" id="UP001163687">
    <property type="component" value="Chromosome"/>
</dbReference>
<evidence type="ECO:0008006" key="3">
    <source>
        <dbReference type="Google" id="ProtNLM"/>
    </source>
</evidence>
<keyword evidence="2" id="KW-1185">Reference proteome</keyword>
<dbReference type="AlphaFoldDB" id="A0AA35CNF3"/>
<dbReference type="SUPFAM" id="SSF55781">
    <property type="entry name" value="GAF domain-like"/>
    <property type="match status" value="1"/>
</dbReference>
<proteinExistence type="predicted"/>
<accession>A0AA35CNF3</accession>
<organism evidence="1 2">
    <name type="scientific">Caldinitratiruptor microaerophilus</name>
    <dbReference type="NCBI Taxonomy" id="671077"/>
    <lineage>
        <taxon>Bacteria</taxon>
        <taxon>Bacillati</taxon>
        <taxon>Bacillota</taxon>
        <taxon>Clostridia</taxon>
        <taxon>Eubacteriales</taxon>
        <taxon>Symbiobacteriaceae</taxon>
        <taxon>Caldinitratiruptor</taxon>
    </lineage>
</organism>